<keyword evidence="3" id="KW-1185">Reference proteome</keyword>
<feature type="region of interest" description="Disordered" evidence="1">
    <location>
        <begin position="1"/>
        <end position="27"/>
    </location>
</feature>
<feature type="region of interest" description="Disordered" evidence="1">
    <location>
        <begin position="73"/>
        <end position="241"/>
    </location>
</feature>
<name>A0A2C5YIF4_9HYPO</name>
<evidence type="ECO:0000313" key="2">
    <source>
        <dbReference type="EMBL" id="PHH66764.1"/>
    </source>
</evidence>
<comment type="caution">
    <text evidence="2">The sequence shown here is derived from an EMBL/GenBank/DDBJ whole genome shotgun (WGS) entry which is preliminary data.</text>
</comment>
<gene>
    <name evidence="2" type="ORF">CDD81_5896</name>
</gene>
<dbReference type="Proteomes" id="UP000226192">
    <property type="component" value="Unassembled WGS sequence"/>
</dbReference>
<protein>
    <submittedName>
        <fullName evidence="2">Uncharacterized protein</fullName>
    </submittedName>
</protein>
<proteinExistence type="predicted"/>
<sequence length="241" mass="26871">MRRSLQPRLAGRLSSLPPRPCPINAGETSRCAVSEYGDVESQETSYQVVPGTCDDLHEFLSERRGVHDGDVVIAEQRYSDSQSGHSAAGGEEEMLSTKGRNRQCTPSTKRRRPVCESSPEREPWADTENDEEKSQDNLVPQTSSLEASNESIQTPPRRKTFLRPVPRSAPRTIEKMGRFTFRKGVRISDYKMPRPAERPDCPESPSWQCRDGFDADETSLGTPKPLSKRTKLLSDIPAAGP</sequence>
<dbReference type="EMBL" id="NJET01000005">
    <property type="protein sequence ID" value="PHH66764.1"/>
    <property type="molecule type" value="Genomic_DNA"/>
</dbReference>
<feature type="compositionally biased region" description="Polar residues" evidence="1">
    <location>
        <begin position="136"/>
        <end position="154"/>
    </location>
</feature>
<organism evidence="2 3">
    <name type="scientific">Ophiocordyceps australis</name>
    <dbReference type="NCBI Taxonomy" id="1399860"/>
    <lineage>
        <taxon>Eukaryota</taxon>
        <taxon>Fungi</taxon>
        <taxon>Dikarya</taxon>
        <taxon>Ascomycota</taxon>
        <taxon>Pezizomycotina</taxon>
        <taxon>Sordariomycetes</taxon>
        <taxon>Hypocreomycetidae</taxon>
        <taxon>Hypocreales</taxon>
        <taxon>Ophiocordycipitaceae</taxon>
        <taxon>Ophiocordyceps</taxon>
    </lineage>
</organism>
<reference evidence="2 3" key="1">
    <citation type="submission" date="2017-06" db="EMBL/GenBank/DDBJ databases">
        <title>Ant-infecting Ophiocordyceps genomes reveal a high diversity of potential behavioral manipulation genes and a possible major role for enterotoxins.</title>
        <authorList>
            <person name="De Bekker C."/>
            <person name="Evans H.C."/>
            <person name="Brachmann A."/>
            <person name="Hughes D.P."/>
        </authorList>
    </citation>
    <scope>NUCLEOTIDE SEQUENCE [LARGE SCALE GENOMIC DNA]</scope>
    <source>
        <strain evidence="2 3">Map64</strain>
    </source>
</reference>
<evidence type="ECO:0000313" key="3">
    <source>
        <dbReference type="Proteomes" id="UP000226192"/>
    </source>
</evidence>
<feature type="compositionally biased region" description="Basic and acidic residues" evidence="1">
    <location>
        <begin position="186"/>
        <end position="201"/>
    </location>
</feature>
<accession>A0A2C5YIF4</accession>
<dbReference type="OrthoDB" id="5062305at2759"/>
<dbReference type="AlphaFoldDB" id="A0A2C5YIF4"/>
<evidence type="ECO:0000256" key="1">
    <source>
        <dbReference type="SAM" id="MobiDB-lite"/>
    </source>
</evidence>